<dbReference type="RefSeq" id="WP_023523743.1">
    <property type="nucleotide sequence ID" value="NC_022876.1"/>
</dbReference>
<dbReference type="InterPro" id="IPR052785">
    <property type="entry name" value="Enterotoxin_cmpnt"/>
</dbReference>
<sequence>MKKMNYKVLTLATLATIMGASQTLPLHTFAQEKVVQKEDKYQLGPEGIKTALAETGSHIIAMNLYANTMLKQPDINLSDLSLGAEGDVLKDNIKKHQITARSNATYWFDKAKPQIHTVANGIVNYNAQFQEYYTTLVDAAKTGATETIKEGLEDFCETLSENADKADKVITMLNEFKGKLYNDTAALRTDVDGTTDTIGLTTLLAGNNALIPQLKKEVEELESVKNQHFKDILGWGIGGGVGTVVLLGGAIGGGVAIVVTGGTATPLVIGGLTALTAAGIGLGTASGVMLANHFKAHDDAADKIHKLNAQADQAQQAIISLTAAKANLTTLYQTVDQAISSLTEMKKQWTKMSTNYKILIENVDNMDSAALSLLEDDLAVAQKEWQNIYEKTVQIIKDMPKKEETR</sequence>
<dbReference type="Gene3D" id="1.20.1170.10">
    <property type="match status" value="1"/>
</dbReference>
<dbReference type="EMBL" id="CP005938">
    <property type="protein sequence ID" value="AHA75500.1"/>
    <property type="molecule type" value="Genomic_DNA"/>
</dbReference>
<feature type="coiled-coil region" evidence="1">
    <location>
        <begin position="297"/>
        <end position="324"/>
    </location>
</feature>
<dbReference type="PANTHER" id="PTHR38443">
    <property type="match status" value="1"/>
</dbReference>
<reference evidence="2 3" key="1">
    <citation type="submission" date="2013-05" db="EMBL/GenBank/DDBJ databases">
        <title>Complete genome sequence of Bacillus thuringiensis YBT-1518, a typical strain with high toxicity to nematode.</title>
        <authorList>
            <person name="Wang P."/>
            <person name="Zhang C."/>
            <person name="Guo M."/>
            <person name="Guo S."/>
            <person name="Zhu Y."/>
            <person name="Zheng J."/>
            <person name="Zhu L."/>
            <person name="Ruan L."/>
            <person name="Peng D."/>
            <person name="Sun M."/>
        </authorList>
    </citation>
    <scope>NUCLEOTIDE SEQUENCE [LARGE SCALE GENOMIC DNA]</scope>
    <source>
        <strain evidence="2 3">YBT-1518</strain>
        <plasmid evidence="2 3">pBMB0231</plasmid>
    </source>
</reference>
<geneLocation type="plasmid" evidence="2 3">
    <name>pBMB0231</name>
</geneLocation>
<proteinExistence type="predicted"/>
<keyword evidence="2" id="KW-0614">Plasmid</keyword>
<name>A0A9W3PJG5_BACTU</name>
<evidence type="ECO:0000313" key="3">
    <source>
        <dbReference type="Proteomes" id="UP000018566"/>
    </source>
</evidence>
<accession>A0A9W3PJG5</accession>
<evidence type="ECO:0000313" key="2">
    <source>
        <dbReference type="EMBL" id="AHA75500.1"/>
    </source>
</evidence>
<evidence type="ECO:0000256" key="1">
    <source>
        <dbReference type="SAM" id="Coils"/>
    </source>
</evidence>
<dbReference type="Pfam" id="PF05791">
    <property type="entry name" value="Bacillus_HBL"/>
    <property type="match status" value="1"/>
</dbReference>
<dbReference type="AlphaFoldDB" id="A0A9W3PJG5"/>
<dbReference type="PANTHER" id="PTHR38443:SF2">
    <property type="entry name" value="NON-HEMOLYTIC ENTEROTOXIN LYTIC COMPONENT L1"/>
    <property type="match status" value="1"/>
</dbReference>
<keyword evidence="1" id="KW-0175">Coiled coil</keyword>
<dbReference type="InterPro" id="IPR008414">
    <property type="entry name" value="HBL"/>
</dbReference>
<protein>
    <submittedName>
        <fullName evidence="2">Phosphotransferase system, lactose/cellobiose-specific IIB subunit</fullName>
    </submittedName>
</protein>
<dbReference type="Proteomes" id="UP000018566">
    <property type="component" value="Plasmid pBMB0231"/>
</dbReference>
<dbReference type="KEGG" id="bthu:YBT1518_34106"/>
<dbReference type="SUPFAM" id="SSF58100">
    <property type="entry name" value="Bacterial hemolysins"/>
    <property type="match status" value="1"/>
</dbReference>
<dbReference type="CDD" id="cd22653">
    <property type="entry name" value="ClyA_HblB-like"/>
    <property type="match status" value="1"/>
</dbReference>
<gene>
    <name evidence="2" type="ORF">YBT1518_34106</name>
</gene>
<organism evidence="2 3">
    <name type="scientific">Bacillus thuringiensis YBT-1518</name>
    <dbReference type="NCBI Taxonomy" id="529122"/>
    <lineage>
        <taxon>Bacteria</taxon>
        <taxon>Bacillati</taxon>
        <taxon>Bacillota</taxon>
        <taxon>Bacilli</taxon>
        <taxon>Bacillales</taxon>
        <taxon>Bacillaceae</taxon>
        <taxon>Bacillus</taxon>
        <taxon>Bacillus cereus group</taxon>
    </lineage>
</organism>
<dbReference type="GO" id="GO:0016020">
    <property type="term" value="C:membrane"/>
    <property type="evidence" value="ECO:0007669"/>
    <property type="project" value="InterPro"/>
</dbReference>